<keyword evidence="4" id="KW-0547">Nucleotide-binding</keyword>
<keyword evidence="6" id="KW-0693">Viral RNA replication</keyword>
<evidence type="ECO:0000256" key="3">
    <source>
        <dbReference type="ARBA" id="ARBA00022695"/>
    </source>
</evidence>
<dbReference type="InterPro" id="IPR001205">
    <property type="entry name" value="RNA-dir_pol_C"/>
</dbReference>
<dbReference type="InterPro" id="IPR007094">
    <property type="entry name" value="RNA-dir_pol_PSvirus"/>
</dbReference>
<keyword evidence="2" id="KW-0808">Transferase</keyword>
<feature type="non-terminal residue" evidence="8">
    <location>
        <position position="75"/>
    </location>
</feature>
<accession>A7UAR8</accession>
<dbReference type="GO" id="GO:0016787">
    <property type="term" value="F:hydrolase activity"/>
    <property type="evidence" value="ECO:0007669"/>
    <property type="project" value="UniProtKB-KW"/>
</dbReference>
<dbReference type="GO" id="GO:0000166">
    <property type="term" value="F:nucleotide binding"/>
    <property type="evidence" value="ECO:0007669"/>
    <property type="project" value="UniProtKB-KW"/>
</dbReference>
<dbReference type="GO" id="GO:0006351">
    <property type="term" value="P:DNA-templated transcription"/>
    <property type="evidence" value="ECO:0007669"/>
    <property type="project" value="InterPro"/>
</dbReference>
<evidence type="ECO:0000256" key="1">
    <source>
        <dbReference type="ARBA" id="ARBA00022484"/>
    </source>
</evidence>
<keyword evidence="1 8" id="KW-0696">RNA-directed RNA polymerase</keyword>
<keyword evidence="5" id="KW-0378">Hydrolase</keyword>
<keyword evidence="3" id="KW-0548">Nucleotidyltransferase</keyword>
<dbReference type="GO" id="GO:0003723">
    <property type="term" value="F:RNA binding"/>
    <property type="evidence" value="ECO:0007669"/>
    <property type="project" value="InterPro"/>
</dbReference>
<dbReference type="SUPFAM" id="SSF56672">
    <property type="entry name" value="DNA/RNA polymerases"/>
    <property type="match status" value="1"/>
</dbReference>
<dbReference type="EMBL" id="EU038801">
    <property type="protein sequence ID" value="ABS87590.1"/>
    <property type="molecule type" value="Genomic_RNA"/>
</dbReference>
<sequence length="75" mass="8501">LFIDTLTAPAEAWFEGIVLETTRGLPSGMPFTSQLNSIIHWIIWDATLTECARPLKIVDIHLSYPFLCYGDDYIV</sequence>
<feature type="domain" description="RdRp catalytic" evidence="7">
    <location>
        <begin position="1"/>
        <end position="75"/>
    </location>
</feature>
<name>A7UAR8_9CALI</name>
<dbReference type="InterPro" id="IPR043502">
    <property type="entry name" value="DNA/RNA_pol_sf"/>
</dbReference>
<evidence type="ECO:0000256" key="5">
    <source>
        <dbReference type="ARBA" id="ARBA00022801"/>
    </source>
</evidence>
<proteinExistence type="predicted"/>
<gene>
    <name evidence="8" type="primary">RdRp</name>
</gene>
<evidence type="ECO:0000256" key="2">
    <source>
        <dbReference type="ARBA" id="ARBA00022679"/>
    </source>
</evidence>
<evidence type="ECO:0000313" key="8">
    <source>
        <dbReference type="EMBL" id="ABS87590.1"/>
    </source>
</evidence>
<dbReference type="GO" id="GO:0003968">
    <property type="term" value="F:RNA-directed RNA polymerase activity"/>
    <property type="evidence" value="ECO:0007669"/>
    <property type="project" value="UniProtKB-KW"/>
</dbReference>
<dbReference type="PROSITE" id="PS50507">
    <property type="entry name" value="RDRP_SSRNA_POS"/>
    <property type="match status" value="1"/>
</dbReference>
<protein>
    <submittedName>
        <fullName evidence="8">RNA-dependent RNA polymerase</fullName>
    </submittedName>
</protein>
<dbReference type="InterPro" id="IPR043128">
    <property type="entry name" value="Rev_trsase/Diguanyl_cyclase"/>
</dbReference>
<organism evidence="8">
    <name type="scientific">Calicivirus bovine/B570</name>
    <dbReference type="NCBI Taxonomy" id="458681"/>
    <lineage>
        <taxon>Viruses</taxon>
        <taxon>Riboviria</taxon>
        <taxon>Orthornavirae</taxon>
        <taxon>Pisuviricota</taxon>
        <taxon>Pisoniviricetes</taxon>
        <taxon>Picornavirales</taxon>
        <taxon>Caliciviridae</taxon>
    </lineage>
</organism>
<evidence type="ECO:0000259" key="7">
    <source>
        <dbReference type="PROSITE" id="PS50507"/>
    </source>
</evidence>
<evidence type="ECO:0000256" key="6">
    <source>
        <dbReference type="ARBA" id="ARBA00022953"/>
    </source>
</evidence>
<dbReference type="Pfam" id="PF00680">
    <property type="entry name" value="RdRP_1"/>
    <property type="match status" value="1"/>
</dbReference>
<reference evidence="8" key="1">
    <citation type="submission" date="2007-07" db="EMBL/GenBank/DDBJ databases">
        <title>Identification by PCR of a virus with similarities to a newly described genogroup of bovine enteric caliciviruses.</title>
        <authorList>
            <person name="Ashley R.E."/>
            <person name="Bratanich A.C."/>
            <person name="Hearne C.E."/>
            <person name="Cavender J.L."/>
        </authorList>
    </citation>
    <scope>NUCLEOTIDE SEQUENCE</scope>
</reference>
<evidence type="ECO:0000256" key="4">
    <source>
        <dbReference type="ARBA" id="ARBA00022741"/>
    </source>
</evidence>
<dbReference type="GO" id="GO:0039694">
    <property type="term" value="P:viral RNA genome replication"/>
    <property type="evidence" value="ECO:0007669"/>
    <property type="project" value="InterPro"/>
</dbReference>
<dbReference type="Gene3D" id="3.30.70.270">
    <property type="match status" value="1"/>
</dbReference>
<feature type="non-terminal residue" evidence="8">
    <location>
        <position position="1"/>
    </location>
</feature>